<accession>A0A9D4NB39</accession>
<reference evidence="1" key="1">
    <citation type="journal article" date="2019" name="bioRxiv">
        <title>The Genome of the Zebra Mussel, Dreissena polymorpha: A Resource for Invasive Species Research.</title>
        <authorList>
            <person name="McCartney M.A."/>
            <person name="Auch B."/>
            <person name="Kono T."/>
            <person name="Mallez S."/>
            <person name="Zhang Y."/>
            <person name="Obille A."/>
            <person name="Becker A."/>
            <person name="Abrahante J.E."/>
            <person name="Garbe J."/>
            <person name="Badalamenti J.P."/>
            <person name="Herman A."/>
            <person name="Mangelson H."/>
            <person name="Liachko I."/>
            <person name="Sullivan S."/>
            <person name="Sone E.D."/>
            <person name="Koren S."/>
            <person name="Silverstein K.A.T."/>
            <person name="Beckman K.B."/>
            <person name="Gohl D.M."/>
        </authorList>
    </citation>
    <scope>NUCLEOTIDE SEQUENCE</scope>
    <source>
        <strain evidence="1">Duluth1</strain>
        <tissue evidence="1">Whole animal</tissue>
    </source>
</reference>
<name>A0A9D4NB39_DREPO</name>
<reference evidence="1" key="2">
    <citation type="submission" date="2020-11" db="EMBL/GenBank/DDBJ databases">
        <authorList>
            <person name="McCartney M.A."/>
            <person name="Auch B."/>
            <person name="Kono T."/>
            <person name="Mallez S."/>
            <person name="Becker A."/>
            <person name="Gohl D.M."/>
            <person name="Silverstein K.A.T."/>
            <person name="Koren S."/>
            <person name="Bechman K.B."/>
            <person name="Herman A."/>
            <person name="Abrahante J.E."/>
            <person name="Garbe J."/>
        </authorList>
    </citation>
    <scope>NUCLEOTIDE SEQUENCE</scope>
    <source>
        <strain evidence="1">Duluth1</strain>
        <tissue evidence="1">Whole animal</tissue>
    </source>
</reference>
<dbReference type="EMBL" id="JAIWYP010000001">
    <property type="protein sequence ID" value="KAH3893148.1"/>
    <property type="molecule type" value="Genomic_DNA"/>
</dbReference>
<proteinExistence type="predicted"/>
<comment type="caution">
    <text evidence="1">The sequence shown here is derived from an EMBL/GenBank/DDBJ whole genome shotgun (WGS) entry which is preliminary data.</text>
</comment>
<dbReference type="AlphaFoldDB" id="A0A9D4NB39"/>
<gene>
    <name evidence="1" type="ORF">DPMN_017292</name>
</gene>
<evidence type="ECO:0000313" key="1">
    <source>
        <dbReference type="EMBL" id="KAH3893148.1"/>
    </source>
</evidence>
<evidence type="ECO:0000313" key="2">
    <source>
        <dbReference type="Proteomes" id="UP000828390"/>
    </source>
</evidence>
<dbReference type="Proteomes" id="UP000828390">
    <property type="component" value="Unassembled WGS sequence"/>
</dbReference>
<keyword evidence="2" id="KW-1185">Reference proteome</keyword>
<organism evidence="1 2">
    <name type="scientific">Dreissena polymorpha</name>
    <name type="common">Zebra mussel</name>
    <name type="synonym">Mytilus polymorpha</name>
    <dbReference type="NCBI Taxonomy" id="45954"/>
    <lineage>
        <taxon>Eukaryota</taxon>
        <taxon>Metazoa</taxon>
        <taxon>Spiralia</taxon>
        <taxon>Lophotrochozoa</taxon>
        <taxon>Mollusca</taxon>
        <taxon>Bivalvia</taxon>
        <taxon>Autobranchia</taxon>
        <taxon>Heteroconchia</taxon>
        <taxon>Euheterodonta</taxon>
        <taxon>Imparidentia</taxon>
        <taxon>Neoheterodontei</taxon>
        <taxon>Myida</taxon>
        <taxon>Dreissenoidea</taxon>
        <taxon>Dreissenidae</taxon>
        <taxon>Dreissena</taxon>
    </lineage>
</organism>
<protein>
    <submittedName>
        <fullName evidence="1">Uncharacterized protein</fullName>
    </submittedName>
</protein>
<sequence>MNISAANQLSALMNQNDVIHCHKYDVNFAEGAQIWSPCEFQRIIESGIREAAANSQDGIQLKLNHFYIATY</sequence>